<proteinExistence type="predicted"/>
<reference evidence="1" key="1">
    <citation type="submission" date="2018-05" db="EMBL/GenBank/DDBJ databases">
        <authorList>
            <person name="Lanie J.A."/>
            <person name="Ng W.-L."/>
            <person name="Kazmierczak K.M."/>
            <person name="Andrzejewski T.M."/>
            <person name="Davidsen T.M."/>
            <person name="Wayne K.J."/>
            <person name="Tettelin H."/>
            <person name="Glass J.I."/>
            <person name="Rusch D."/>
            <person name="Podicherti R."/>
            <person name="Tsui H.-C.T."/>
            <person name="Winkler M.E."/>
        </authorList>
    </citation>
    <scope>NUCLEOTIDE SEQUENCE</scope>
</reference>
<name>A0A382UMN0_9ZZZZ</name>
<dbReference type="AlphaFoldDB" id="A0A382UMN0"/>
<dbReference type="EMBL" id="UINC01145419">
    <property type="protein sequence ID" value="SVD35534.1"/>
    <property type="molecule type" value="Genomic_DNA"/>
</dbReference>
<feature type="non-terminal residue" evidence="1">
    <location>
        <position position="1"/>
    </location>
</feature>
<evidence type="ECO:0000313" key="1">
    <source>
        <dbReference type="EMBL" id="SVD35534.1"/>
    </source>
</evidence>
<gene>
    <name evidence="1" type="ORF">METZ01_LOCUS388388</name>
</gene>
<accession>A0A382UMN0</accession>
<feature type="non-terminal residue" evidence="1">
    <location>
        <position position="28"/>
    </location>
</feature>
<sequence length="28" mass="2920">VASLWFHRCTDLLVQMTCCGSVPGAPAG</sequence>
<protein>
    <submittedName>
        <fullName evidence="1">Uncharacterized protein</fullName>
    </submittedName>
</protein>
<organism evidence="1">
    <name type="scientific">marine metagenome</name>
    <dbReference type="NCBI Taxonomy" id="408172"/>
    <lineage>
        <taxon>unclassified sequences</taxon>
        <taxon>metagenomes</taxon>
        <taxon>ecological metagenomes</taxon>
    </lineage>
</organism>